<keyword evidence="1" id="KW-0812">Transmembrane</keyword>
<keyword evidence="3" id="KW-1185">Reference proteome</keyword>
<dbReference type="GeneID" id="81464397"/>
<evidence type="ECO:0000313" key="2">
    <source>
        <dbReference type="EMBL" id="KAJ5375478.1"/>
    </source>
</evidence>
<gene>
    <name evidence="2" type="ORF">N7517_007484</name>
</gene>
<reference evidence="2" key="2">
    <citation type="journal article" date="2023" name="IMA Fungus">
        <title>Comparative genomic study of the Penicillium genus elucidates a diverse pangenome and 15 lateral gene transfer events.</title>
        <authorList>
            <person name="Petersen C."/>
            <person name="Sorensen T."/>
            <person name="Nielsen M.R."/>
            <person name="Sondergaard T.E."/>
            <person name="Sorensen J.L."/>
            <person name="Fitzpatrick D.A."/>
            <person name="Frisvad J.C."/>
            <person name="Nielsen K.L."/>
        </authorList>
    </citation>
    <scope>NUCLEOTIDE SEQUENCE</scope>
    <source>
        <strain evidence="2">IBT 3081</strain>
    </source>
</reference>
<dbReference type="RefSeq" id="XP_056581464.1">
    <property type="nucleotide sequence ID" value="XM_056725214.1"/>
</dbReference>
<protein>
    <submittedName>
        <fullName evidence="2">Uncharacterized protein</fullName>
    </submittedName>
</protein>
<dbReference type="Proteomes" id="UP001147752">
    <property type="component" value="Unassembled WGS sequence"/>
</dbReference>
<proteinExistence type="predicted"/>
<accession>A0A9W9SG10</accession>
<dbReference type="AlphaFoldDB" id="A0A9W9SG10"/>
<comment type="caution">
    <text evidence="2">The sequence shown here is derived from an EMBL/GenBank/DDBJ whole genome shotgun (WGS) entry which is preliminary data.</text>
</comment>
<feature type="transmembrane region" description="Helical" evidence="1">
    <location>
        <begin position="20"/>
        <end position="46"/>
    </location>
</feature>
<sequence length="149" mass="17087">MRPHLKPQHALPFTAIDPTTSLIIFGPILAILILAYAAACIQYIIVKSSLWQLRREIKSATQYISTCLQRFSDKALDQVKIVDQLEAVKNKCLNQNDVVMKFREKLFIMKQENKAIRRELVILEISRRAGERSKPGGQSISYIVDLQLY</sequence>
<keyword evidence="1" id="KW-1133">Transmembrane helix</keyword>
<keyword evidence="1" id="KW-0472">Membrane</keyword>
<name>A0A9W9SG10_9EURO</name>
<evidence type="ECO:0000256" key="1">
    <source>
        <dbReference type="SAM" id="Phobius"/>
    </source>
</evidence>
<reference evidence="2" key="1">
    <citation type="submission" date="2022-12" db="EMBL/GenBank/DDBJ databases">
        <authorList>
            <person name="Petersen C."/>
        </authorList>
    </citation>
    <scope>NUCLEOTIDE SEQUENCE</scope>
    <source>
        <strain evidence="2">IBT 3081</strain>
    </source>
</reference>
<evidence type="ECO:0000313" key="3">
    <source>
        <dbReference type="Proteomes" id="UP001147752"/>
    </source>
</evidence>
<organism evidence="2 3">
    <name type="scientific">Penicillium concentricum</name>
    <dbReference type="NCBI Taxonomy" id="293559"/>
    <lineage>
        <taxon>Eukaryota</taxon>
        <taxon>Fungi</taxon>
        <taxon>Dikarya</taxon>
        <taxon>Ascomycota</taxon>
        <taxon>Pezizomycotina</taxon>
        <taxon>Eurotiomycetes</taxon>
        <taxon>Eurotiomycetidae</taxon>
        <taxon>Eurotiales</taxon>
        <taxon>Aspergillaceae</taxon>
        <taxon>Penicillium</taxon>
    </lineage>
</organism>
<dbReference type="EMBL" id="JAPZBT010000002">
    <property type="protein sequence ID" value="KAJ5375478.1"/>
    <property type="molecule type" value="Genomic_DNA"/>
</dbReference>